<evidence type="ECO:0000256" key="1">
    <source>
        <dbReference type="SAM" id="MobiDB-lite"/>
    </source>
</evidence>
<reference evidence="2 3" key="1">
    <citation type="submission" date="2024-09" db="EMBL/GenBank/DDBJ databases">
        <title>Chromosome-scale assembly of Riccia sorocarpa.</title>
        <authorList>
            <person name="Paukszto L."/>
        </authorList>
    </citation>
    <scope>NUCLEOTIDE SEQUENCE [LARGE SCALE GENOMIC DNA]</scope>
    <source>
        <strain evidence="2">LP-2024</strain>
        <tissue evidence="2">Aerial parts of the thallus</tissue>
    </source>
</reference>
<feature type="region of interest" description="Disordered" evidence="1">
    <location>
        <begin position="497"/>
        <end position="522"/>
    </location>
</feature>
<feature type="region of interest" description="Disordered" evidence="1">
    <location>
        <begin position="452"/>
        <end position="474"/>
    </location>
</feature>
<name>A0ABD3GFM5_9MARC</name>
<evidence type="ECO:0000313" key="2">
    <source>
        <dbReference type="EMBL" id="KAL3676810.1"/>
    </source>
</evidence>
<feature type="compositionally biased region" description="Low complexity" evidence="1">
    <location>
        <begin position="109"/>
        <end position="119"/>
    </location>
</feature>
<accession>A0ABD3GFM5</accession>
<dbReference type="Proteomes" id="UP001633002">
    <property type="component" value="Unassembled WGS sequence"/>
</dbReference>
<feature type="compositionally biased region" description="Basic and acidic residues" evidence="1">
    <location>
        <begin position="48"/>
        <end position="62"/>
    </location>
</feature>
<sequence length="522" mass="57875">MYMESKGMNVKAADTGEASQPESSKKVKAADIGEASQPESSKKKKSKKSLDSTKKTSEAEKTKKTKTKPVNMSSDVEAIKKMKSIQGTTGPSGQTKGDTSTAHVPRTGAAPSNNAAPSSLVIDPQSPDCNSIRLVGVGEGGSVNMSTLDDAKKNKNQKEVVVMEMTDDEEEELSSKSRKRKAVAKIERPQGFKPGQSVVGVDQEAKGVKMYLDPNNKTLLKTEFNELRKWFPLKDHLVYASITQLTDPDPTMVYRPCSVRHVAEIQNSMVAPGSSESPQPATVVPYEMYAGKKKCINILKLDDLKAFIKNSGKFMSVLCKLSFMANTLNSTFKFETAFVEHVIHGRNQYKGLGSPPHAKKGMKTSKIYLEFLDRLKVTFNADNVKDFVWLCTASEEVYSTWITMVDLYCQGKLPDGRGYFDSAKLKTRSPMWVVKTHFCVFKSLDSDAKVLKDEQSQAGAGQEEDPEENPELPQFNYEELITGTGQVEMTPAADLLKGYRATRPSRRGTSWRTRPRWRKGSR</sequence>
<feature type="compositionally biased region" description="Basic residues" evidence="1">
    <location>
        <begin position="513"/>
        <end position="522"/>
    </location>
</feature>
<organism evidence="2 3">
    <name type="scientific">Riccia sorocarpa</name>
    <dbReference type="NCBI Taxonomy" id="122646"/>
    <lineage>
        <taxon>Eukaryota</taxon>
        <taxon>Viridiplantae</taxon>
        <taxon>Streptophyta</taxon>
        <taxon>Embryophyta</taxon>
        <taxon>Marchantiophyta</taxon>
        <taxon>Marchantiopsida</taxon>
        <taxon>Marchantiidae</taxon>
        <taxon>Marchantiales</taxon>
        <taxon>Ricciaceae</taxon>
        <taxon>Riccia</taxon>
    </lineage>
</organism>
<proteinExistence type="predicted"/>
<dbReference type="AlphaFoldDB" id="A0ABD3GFM5"/>
<comment type="caution">
    <text evidence="2">The sequence shown here is derived from an EMBL/GenBank/DDBJ whole genome shotgun (WGS) entry which is preliminary data.</text>
</comment>
<feature type="region of interest" description="Disordered" evidence="1">
    <location>
        <begin position="165"/>
        <end position="185"/>
    </location>
</feature>
<feature type="region of interest" description="Disordered" evidence="1">
    <location>
        <begin position="1"/>
        <end position="125"/>
    </location>
</feature>
<evidence type="ECO:0000313" key="3">
    <source>
        <dbReference type="Proteomes" id="UP001633002"/>
    </source>
</evidence>
<dbReference type="EMBL" id="JBJQOH010000008">
    <property type="protein sequence ID" value="KAL3676810.1"/>
    <property type="molecule type" value="Genomic_DNA"/>
</dbReference>
<gene>
    <name evidence="2" type="ORF">R1sor_026758</name>
</gene>
<keyword evidence="3" id="KW-1185">Reference proteome</keyword>
<protein>
    <submittedName>
        <fullName evidence="2">Uncharacterized protein</fullName>
    </submittedName>
</protein>
<feature type="compositionally biased region" description="Polar residues" evidence="1">
    <location>
        <begin position="85"/>
        <end position="102"/>
    </location>
</feature>